<gene>
    <name evidence="1" type="ORF">Sjap_002208</name>
</gene>
<organism evidence="1 2">
    <name type="scientific">Stephania japonica</name>
    <dbReference type="NCBI Taxonomy" id="461633"/>
    <lineage>
        <taxon>Eukaryota</taxon>
        <taxon>Viridiplantae</taxon>
        <taxon>Streptophyta</taxon>
        <taxon>Embryophyta</taxon>
        <taxon>Tracheophyta</taxon>
        <taxon>Spermatophyta</taxon>
        <taxon>Magnoliopsida</taxon>
        <taxon>Ranunculales</taxon>
        <taxon>Menispermaceae</taxon>
        <taxon>Menispermoideae</taxon>
        <taxon>Cissampelideae</taxon>
        <taxon>Stephania</taxon>
    </lineage>
</organism>
<name>A0AAP0KN29_9MAGN</name>
<keyword evidence="2" id="KW-1185">Reference proteome</keyword>
<sequence length="65" mass="7519">MLDCVAIFRLSQDIVQNFKSLLLFQDILNFQTPDFVIVPVQFFSLIELSNDVLASTCHFHKEICI</sequence>
<evidence type="ECO:0000313" key="1">
    <source>
        <dbReference type="EMBL" id="KAK9154728.1"/>
    </source>
</evidence>
<evidence type="ECO:0000313" key="2">
    <source>
        <dbReference type="Proteomes" id="UP001417504"/>
    </source>
</evidence>
<comment type="caution">
    <text evidence="1">The sequence shown here is derived from an EMBL/GenBank/DDBJ whole genome shotgun (WGS) entry which is preliminary data.</text>
</comment>
<reference evidence="1 2" key="1">
    <citation type="submission" date="2024-01" db="EMBL/GenBank/DDBJ databases">
        <title>Genome assemblies of Stephania.</title>
        <authorList>
            <person name="Yang L."/>
        </authorList>
    </citation>
    <scope>NUCLEOTIDE SEQUENCE [LARGE SCALE GENOMIC DNA]</scope>
    <source>
        <strain evidence="1">QJT</strain>
        <tissue evidence="1">Leaf</tissue>
    </source>
</reference>
<dbReference type="EMBL" id="JBBNAE010000001">
    <property type="protein sequence ID" value="KAK9154728.1"/>
    <property type="molecule type" value="Genomic_DNA"/>
</dbReference>
<dbReference type="Proteomes" id="UP001417504">
    <property type="component" value="Unassembled WGS sequence"/>
</dbReference>
<protein>
    <submittedName>
        <fullName evidence="1">Uncharacterized protein</fullName>
    </submittedName>
</protein>
<accession>A0AAP0KN29</accession>
<dbReference type="AlphaFoldDB" id="A0AAP0KN29"/>
<proteinExistence type="predicted"/>